<gene>
    <name evidence="1" type="ORF">AVDCRST_MAG56-1719</name>
</gene>
<dbReference type="Pfam" id="PF13573">
    <property type="entry name" value="SprB"/>
    <property type="match status" value="4"/>
</dbReference>
<sequence>MVRLHYRQHPLTAPAFRRIVLVYLLLPLLPGYVSAQTVSVSVKIDTLQWYGIGDPDDSAEPRINFSTDQGGLMGRCFELSGSKNGSRTFDRHSGRLNSFTVDWRDPTFNLHMDGFEKDKQNSNECLFNPAGADRDDHHETGSVAIDLRKLVTPAGQPLPPGVSSEKQYVATAGTKYVAHFTVRYWMTGTPAQPTKVIPPDANVCGQETVTLKTGVNLAYKPGLQYVWEYHHPGQSTYEDAPGLRGCLEDCFYSDPDTTSNCRDLCYTKHPAVEVETWTQLAVTDTETLSFHPVRAIFGPTLTANRSVEFRVKVKTAEVETPWSTLNTLHFSPAAPDLSRVTVTYDKACPGQANGVVHVGGLSGVGHYLYVLRAGHYNTQTCNPDAGDCLTGFTSGTAYQNRFDIAHVKAGEYTLWIANPGGNLGVCYSTVNVITVPEYPRLVPGTPVVVPADCHGKMTGSITVSASGGTYPIACQLSGGTLGQPLAQPSATPGTPFAFTGLGAGAYLLTMTDGCGQTETQTITITQPGRVTVESPGVTHATCEDPGNGKLLVQATAASGPFDNPFSGTYAFRLFKDGVIYRELASTSDPSWPVTDLPVCNDYQLLVKDATESWCSSDTFRFAILAPARLSVATVQTTHVSCYGGGNGQIRVTGNGLPDQTEGYLYSLKRGTELVGQNQEGVFDSLAAGTYTVTKRRNITGCTDAFTAPPITIHQPPVLSISYAKTDVTCYGQHNGRITALVAGGTPPYAYRWQVLLAGTWADMSNRNSLVIENLAPGSYRLQVSDSGACPVLPPSVTVIEPSLLRITEVKRHDMVCLGGKGSLEPAAAGGTRPYTFGYSTDGGKSYTPFTAATRLDAGTYGVRVIDRNGCEAVYDSTLTITAPPAPVSFTYTLSDYNGYQVSCYGGNNGTATILAAGGNGTGYTGHTYAVDNGAFGSNSTLTGIAAGTHTLHVKDARGCVASQPVAFTQPEAALFLALSSKTDILCDGEATGELGVRVTGGTAPYRFSRDGVAFQPSAQFTGLPAGNYLITVQDRNGCSTTLPVSLIHLHPLLRITAAVTHVSCYDGSDGQVEVSASGGAGGYRYAWTTLQQTGALVSGLKTGTYPLTVTDGAGCRKDTSFAVGQPAAPLGVYVHNTPVCADRTHGIIKPTARGGTPPYRHSIDNGVSFGESDRFLVGVGTYPVVVQDSKGCEVSTSTTIVQRNDRPQPNFLVASRRNVLDTLVIKETSLPKADSVHWTFDPRAVLVDADAYAPKIRFAQPGTYLVTMTGYFGGCDYSLTKTLTLTPVDPPAAAPPTGTTAIRELTVTPNPNDGRFSFTVRLSQVMPLSVVVVDVLGNEYYRKSWEQAGEVTQRLQLDKAASGFYILKAIVPTDAKETRVLLHKQ</sequence>
<dbReference type="InterPro" id="IPR025667">
    <property type="entry name" value="SprB_repeat"/>
</dbReference>
<reference evidence="1" key="1">
    <citation type="submission" date="2020-02" db="EMBL/GenBank/DDBJ databases">
        <authorList>
            <person name="Meier V. D."/>
        </authorList>
    </citation>
    <scope>NUCLEOTIDE SEQUENCE</scope>
    <source>
        <strain evidence="1">AVDCRST_MAG56</strain>
    </source>
</reference>
<accession>A0A6J4I9K9</accession>
<proteinExistence type="predicted"/>
<organism evidence="1">
    <name type="scientific">uncultured Cytophagales bacterium</name>
    <dbReference type="NCBI Taxonomy" id="158755"/>
    <lineage>
        <taxon>Bacteria</taxon>
        <taxon>Pseudomonadati</taxon>
        <taxon>Bacteroidota</taxon>
        <taxon>Sphingobacteriia</taxon>
        <taxon>Sphingobacteriales</taxon>
        <taxon>environmental samples</taxon>
    </lineage>
</organism>
<name>A0A6J4I9K9_9SPHI</name>
<protein>
    <submittedName>
        <fullName evidence="1">Internalin, putative</fullName>
    </submittedName>
</protein>
<dbReference type="EMBL" id="CADCTQ010000158">
    <property type="protein sequence ID" value="CAA9245896.1"/>
    <property type="molecule type" value="Genomic_DNA"/>
</dbReference>
<evidence type="ECO:0000313" key="1">
    <source>
        <dbReference type="EMBL" id="CAA9245896.1"/>
    </source>
</evidence>